<dbReference type="Gene3D" id="3.40.50.1010">
    <property type="entry name" value="5'-nuclease"/>
    <property type="match status" value="2"/>
</dbReference>
<accession>B0D9S5</accession>
<keyword evidence="7" id="KW-0227">DNA damage</keyword>
<comment type="subcellular location">
    <subcellularLocation>
        <location evidence="2">Nucleus</location>
    </subcellularLocation>
</comment>
<dbReference type="InterPro" id="IPR008918">
    <property type="entry name" value="HhH2"/>
</dbReference>
<evidence type="ECO:0000256" key="11">
    <source>
        <dbReference type="ARBA" id="ARBA00023242"/>
    </source>
</evidence>
<keyword evidence="8" id="KW-0378">Hydrolase</keyword>
<feature type="region of interest" description="Disordered" evidence="13">
    <location>
        <begin position="149"/>
        <end position="180"/>
    </location>
</feature>
<evidence type="ECO:0000256" key="9">
    <source>
        <dbReference type="ARBA" id="ARBA00022842"/>
    </source>
</evidence>
<feature type="region of interest" description="Disordered" evidence="13">
    <location>
        <begin position="495"/>
        <end position="514"/>
    </location>
</feature>
<dbReference type="Pfam" id="PF00752">
    <property type="entry name" value="XPG_N"/>
    <property type="match status" value="1"/>
</dbReference>
<dbReference type="Pfam" id="PF00867">
    <property type="entry name" value="XPG_I"/>
    <property type="match status" value="1"/>
</dbReference>
<dbReference type="SMART" id="SM00279">
    <property type="entry name" value="HhH2"/>
    <property type="match status" value="1"/>
</dbReference>
<feature type="compositionally biased region" description="Acidic residues" evidence="13">
    <location>
        <begin position="354"/>
        <end position="366"/>
    </location>
</feature>
<evidence type="ECO:0000256" key="6">
    <source>
        <dbReference type="ARBA" id="ARBA00022759"/>
    </source>
</evidence>
<proteinExistence type="inferred from homology"/>
<evidence type="ECO:0000256" key="10">
    <source>
        <dbReference type="ARBA" id="ARBA00023204"/>
    </source>
</evidence>
<dbReference type="Gene3D" id="1.10.150.20">
    <property type="entry name" value="5' to 3' exonuclease, C-terminal subdomain"/>
    <property type="match status" value="1"/>
</dbReference>
<keyword evidence="11" id="KW-0539">Nucleus</keyword>
<dbReference type="CDD" id="cd09868">
    <property type="entry name" value="PIN_XPG_RAD2"/>
    <property type="match status" value="2"/>
</dbReference>
<dbReference type="GO" id="GO:0046872">
    <property type="term" value="F:metal ion binding"/>
    <property type="evidence" value="ECO:0007669"/>
    <property type="project" value="UniProtKB-KW"/>
</dbReference>
<evidence type="ECO:0000256" key="12">
    <source>
        <dbReference type="ARBA" id="ARBA00038112"/>
    </source>
</evidence>
<dbReference type="GO" id="GO:0003697">
    <property type="term" value="F:single-stranded DNA binding"/>
    <property type="evidence" value="ECO:0007669"/>
    <property type="project" value="InterPro"/>
</dbReference>
<feature type="compositionally biased region" description="Low complexity" evidence="13">
    <location>
        <begin position="1062"/>
        <end position="1071"/>
    </location>
</feature>
<dbReference type="SUPFAM" id="SSF47807">
    <property type="entry name" value="5' to 3' exonuclease, C-terminal subdomain"/>
    <property type="match status" value="1"/>
</dbReference>
<feature type="region of interest" description="Disordered" evidence="13">
    <location>
        <begin position="588"/>
        <end position="610"/>
    </location>
</feature>
<dbReference type="AlphaFoldDB" id="B0D9S5"/>
<dbReference type="GO" id="GO:0005634">
    <property type="term" value="C:nucleus"/>
    <property type="evidence" value="ECO:0007669"/>
    <property type="project" value="UniProtKB-SubCell"/>
</dbReference>
<comment type="similarity">
    <text evidence="3">Belongs to the XPG/RAD2 endonuclease family. XPG subfamily.</text>
</comment>
<dbReference type="InterPro" id="IPR006086">
    <property type="entry name" value="XPG-I_dom"/>
</dbReference>
<dbReference type="PANTHER" id="PTHR16171">
    <property type="entry name" value="DNA REPAIR PROTEIN COMPLEMENTING XP-G CELLS-RELATED"/>
    <property type="match status" value="1"/>
</dbReference>
<dbReference type="PROSITE" id="PS00842">
    <property type="entry name" value="XPG_2"/>
    <property type="match status" value="1"/>
</dbReference>
<feature type="compositionally biased region" description="Polar residues" evidence="13">
    <location>
        <begin position="390"/>
        <end position="406"/>
    </location>
</feature>
<feature type="region of interest" description="Disordered" evidence="13">
    <location>
        <begin position="1007"/>
        <end position="1137"/>
    </location>
</feature>
<dbReference type="STRING" id="486041.B0D9S5"/>
<organism evidence="17">
    <name type="scientific">Laccaria bicolor (strain S238N-H82 / ATCC MYA-4686)</name>
    <name type="common">Bicoloured deceiver</name>
    <name type="synonym">Laccaria laccata var. bicolor</name>
    <dbReference type="NCBI Taxonomy" id="486041"/>
    <lineage>
        <taxon>Eukaryota</taxon>
        <taxon>Fungi</taxon>
        <taxon>Dikarya</taxon>
        <taxon>Basidiomycota</taxon>
        <taxon>Agaricomycotina</taxon>
        <taxon>Agaricomycetes</taxon>
        <taxon>Agaricomycetidae</taxon>
        <taxon>Agaricales</taxon>
        <taxon>Agaricineae</taxon>
        <taxon>Hydnangiaceae</taxon>
        <taxon>Laccaria</taxon>
    </lineage>
</organism>
<evidence type="ECO:0000313" key="16">
    <source>
        <dbReference type="EMBL" id="EDR08633.1"/>
    </source>
</evidence>
<evidence type="ECO:0000256" key="5">
    <source>
        <dbReference type="ARBA" id="ARBA00022723"/>
    </source>
</evidence>
<feature type="compositionally biased region" description="Basic and acidic residues" evidence="13">
    <location>
        <begin position="339"/>
        <end position="353"/>
    </location>
</feature>
<dbReference type="EMBL" id="DS547101">
    <property type="protein sequence ID" value="EDR08633.1"/>
    <property type="molecule type" value="Genomic_DNA"/>
</dbReference>
<dbReference type="GO" id="GO:0006289">
    <property type="term" value="P:nucleotide-excision repair"/>
    <property type="evidence" value="ECO:0007669"/>
    <property type="project" value="InterPro"/>
</dbReference>
<dbReference type="InterPro" id="IPR019974">
    <property type="entry name" value="XPG_CS"/>
</dbReference>
<dbReference type="KEGG" id="lbc:LACBIDRAFT_297010"/>
<keyword evidence="6" id="KW-0255">Endonuclease</keyword>
<keyword evidence="4" id="KW-0540">Nuclease</keyword>
<evidence type="ECO:0000256" key="2">
    <source>
        <dbReference type="ARBA" id="ARBA00004123"/>
    </source>
</evidence>
<evidence type="ECO:0000256" key="8">
    <source>
        <dbReference type="ARBA" id="ARBA00022801"/>
    </source>
</evidence>
<keyword evidence="9" id="KW-0460">Magnesium</keyword>
<dbReference type="GeneID" id="6076293"/>
<name>B0D9S5_LACBS</name>
<evidence type="ECO:0000259" key="15">
    <source>
        <dbReference type="SMART" id="SM00485"/>
    </source>
</evidence>
<feature type="domain" description="XPG N-terminal" evidence="15">
    <location>
        <begin position="1"/>
        <end position="98"/>
    </location>
</feature>
<dbReference type="InterPro" id="IPR001044">
    <property type="entry name" value="XPG/Rad2_eukaryotes"/>
</dbReference>
<dbReference type="Proteomes" id="UP000001194">
    <property type="component" value="Unassembled WGS sequence"/>
</dbReference>
<dbReference type="InterPro" id="IPR029060">
    <property type="entry name" value="PIN-like_dom_sf"/>
</dbReference>
<dbReference type="FunFam" id="1.10.150.20:FF:000030">
    <property type="entry name" value="Flap endonuclease GEN-like 1"/>
    <property type="match status" value="1"/>
</dbReference>
<dbReference type="PRINTS" id="PR00853">
    <property type="entry name" value="XPGRADSUPER"/>
</dbReference>
<feature type="compositionally biased region" description="Polar residues" evidence="13">
    <location>
        <begin position="497"/>
        <end position="510"/>
    </location>
</feature>
<evidence type="ECO:0000313" key="17">
    <source>
        <dbReference type="Proteomes" id="UP000001194"/>
    </source>
</evidence>
<reference evidence="16 17" key="1">
    <citation type="journal article" date="2008" name="Nature">
        <title>The genome of Laccaria bicolor provides insights into mycorrhizal symbiosis.</title>
        <authorList>
            <person name="Martin F."/>
            <person name="Aerts A."/>
            <person name="Ahren D."/>
            <person name="Brun A."/>
            <person name="Danchin E.G.J."/>
            <person name="Duchaussoy F."/>
            <person name="Gibon J."/>
            <person name="Kohler A."/>
            <person name="Lindquist E."/>
            <person name="Pereda V."/>
            <person name="Salamov A."/>
            <person name="Shapiro H.J."/>
            <person name="Wuyts J."/>
            <person name="Blaudez D."/>
            <person name="Buee M."/>
            <person name="Brokstein P."/>
            <person name="Canbaeck B."/>
            <person name="Cohen D."/>
            <person name="Courty P.E."/>
            <person name="Coutinho P.M."/>
            <person name="Delaruelle C."/>
            <person name="Detter J.C."/>
            <person name="Deveau A."/>
            <person name="DiFazio S."/>
            <person name="Duplessis S."/>
            <person name="Fraissinet-Tachet L."/>
            <person name="Lucic E."/>
            <person name="Frey-Klett P."/>
            <person name="Fourrey C."/>
            <person name="Feussner I."/>
            <person name="Gay G."/>
            <person name="Grimwood J."/>
            <person name="Hoegger P.J."/>
            <person name="Jain P."/>
            <person name="Kilaru S."/>
            <person name="Labbe J."/>
            <person name="Lin Y.C."/>
            <person name="Legue V."/>
            <person name="Le Tacon F."/>
            <person name="Marmeisse R."/>
            <person name="Melayah D."/>
            <person name="Montanini B."/>
            <person name="Muratet M."/>
            <person name="Nehls U."/>
            <person name="Niculita-Hirzel H."/>
            <person name="Oudot-Le Secq M.P."/>
            <person name="Peter M."/>
            <person name="Quesneville H."/>
            <person name="Rajashekar B."/>
            <person name="Reich M."/>
            <person name="Rouhier N."/>
            <person name="Schmutz J."/>
            <person name="Yin T."/>
            <person name="Chalot M."/>
            <person name="Henrissat B."/>
            <person name="Kuees U."/>
            <person name="Lucas S."/>
            <person name="Van de Peer Y."/>
            <person name="Podila G.K."/>
            <person name="Polle A."/>
            <person name="Pukkila P.J."/>
            <person name="Richardson P.M."/>
            <person name="Rouze P."/>
            <person name="Sanders I.R."/>
            <person name="Stajich J.E."/>
            <person name="Tunlid A."/>
            <person name="Tuskan G."/>
            <person name="Grigoriev I.V."/>
        </authorList>
    </citation>
    <scope>NUCLEOTIDE SEQUENCE [LARGE SCALE GENOMIC DNA]</scope>
    <source>
        <strain evidence="17">S238N-H82 / ATCC MYA-4686</strain>
    </source>
</reference>
<evidence type="ECO:0000259" key="14">
    <source>
        <dbReference type="SMART" id="SM00484"/>
    </source>
</evidence>
<keyword evidence="10" id="KW-0234">DNA repair</keyword>
<feature type="domain" description="XPG-I" evidence="14">
    <location>
        <begin position="751"/>
        <end position="820"/>
    </location>
</feature>
<protein>
    <submittedName>
        <fullName evidence="16">Predicted protein</fullName>
    </submittedName>
</protein>
<keyword evidence="5" id="KW-0479">Metal-binding</keyword>
<dbReference type="InterPro" id="IPR036279">
    <property type="entry name" value="5-3_exonuclease_C_sf"/>
</dbReference>
<evidence type="ECO:0000256" key="13">
    <source>
        <dbReference type="SAM" id="MobiDB-lite"/>
    </source>
</evidence>
<dbReference type="RefSeq" id="XP_001880858.1">
    <property type="nucleotide sequence ID" value="XM_001880823.1"/>
</dbReference>
<gene>
    <name evidence="16" type="ORF">LACBIDRAFT_297010</name>
</gene>
<feature type="compositionally biased region" description="Basic and acidic residues" evidence="13">
    <location>
        <begin position="1020"/>
        <end position="1037"/>
    </location>
</feature>
<dbReference type="SUPFAM" id="SSF88723">
    <property type="entry name" value="PIN domain-like"/>
    <property type="match status" value="1"/>
</dbReference>
<dbReference type="InterPro" id="IPR006084">
    <property type="entry name" value="XPG/Rad2"/>
</dbReference>
<dbReference type="HOGENOM" id="CLU_003018_0_0_1"/>
<keyword evidence="17" id="KW-1185">Reference proteome</keyword>
<dbReference type="PANTHER" id="PTHR16171:SF7">
    <property type="entry name" value="DNA REPAIR PROTEIN RAD2"/>
    <property type="match status" value="1"/>
</dbReference>
<evidence type="ECO:0000256" key="3">
    <source>
        <dbReference type="ARBA" id="ARBA00005283"/>
    </source>
</evidence>
<feature type="compositionally biased region" description="Basic residues" evidence="13">
    <location>
        <begin position="1110"/>
        <end position="1123"/>
    </location>
</feature>
<dbReference type="PROSITE" id="PS00841">
    <property type="entry name" value="XPG_1"/>
    <property type="match status" value="1"/>
</dbReference>
<sequence>MGVKSLWSLLSPVGRPIMLETMEGKSLAIDSSIWIYQFQATMRDKDGHALINAHVLGFLRRISKLLFYGIKPVFVFDGGAPTLKRSTLNERKKKRAGAAASHARIAEKLLAAQMRREALNHAGGAQASTKGKGKKSSAELDDNTVYLEDIDGSVPKTPSRRIAPTPSSSSTKKKDRAHELDRYYLPEVDLEEVVAKATRTAVPDPRLATEDELRAFIEDMRPEDFDVNSPAFRELPTEVQYEIVGDLRLKSRQTSYARLQKMLRSAPTPLDFSKQQIKNLRQRNALTQQLLMTTDSIGSAHISIPVRIASERNKEYVLIKNEGHSGGWILGIRDSGTREKPIEIDHEDVKGNDKDDDSDAEMEEVEIPAPPPADPDLRSYQREMALSGLANRQTSTGLAPLSTKSSVNRKTKSIPLFEPEEDELLPHSSLPEFDEDNDELAFAIQASMDGRSTIVQLSKIAPIAKPREFSPDDDDIYASPRRLDTVLSIANAGPSRIQASPSQKRNSVPTTFGKPTLLAPTSALNISDSDDDWEEVVPQHRVAAALVRSSTVEIESISASNVFDMTTIEVSESTTFQKLTMAMSEERIDSDEEVDADGMSLPPIRSPEHVNKLPKAPAIITDSVIDTDTAITFTASNQQLTRPHTPSPPPHYDGFEEAEAFFAPSRSPSPSEHIPEDSKIESWDAAQEMDPHAEEGEFAKFMSHVKGKDLDDVRREIDVEIETLHQQRKAAMRDSEDITQQMITQIMTMLRLFGIPYITAPMEAEAQCAELVTLKLVDGIITDDSDVFLFGGQRVYKNMFNQSKTVEGFALADLTRDLGLDQDALIRLAYLLGSDYVEGLPGVGPVVAMELLQEFPGKDGLYKFKDWWTKVQAGKDKGEDNKSKFRKSFKKKFKDLYLPSDWPNSAVQDAYYHPIVDSSEEPFKWGLPDLDALRDFLNQELGWGKAKVDENLLPIIQKMNKRSQAMALNKQGNLNAFLDVSAGSGTRAPRQRQAYASKRLQRVITDFRKNQNAGSTASSEKSRSRSGSESEKDSGPEKKRRKTAPTATSSAKGTAKRSGKVAGQKRAGSSSKGKKRSKGKEDVSSDEDTFVGSGGDPDVVDIEVPLAVKLRPRPKPRPIRKVAKTNEPSPDDSEAEV</sequence>
<dbReference type="PRINTS" id="PR00066">
    <property type="entry name" value="XRODRMPGMNTG"/>
</dbReference>
<dbReference type="SMART" id="SM00484">
    <property type="entry name" value="XPGI"/>
    <property type="match status" value="1"/>
</dbReference>
<evidence type="ECO:0000256" key="1">
    <source>
        <dbReference type="ARBA" id="ARBA00001946"/>
    </source>
</evidence>
<evidence type="ECO:0000256" key="7">
    <source>
        <dbReference type="ARBA" id="ARBA00022763"/>
    </source>
</evidence>
<dbReference type="FunCoup" id="B0D9S5">
    <property type="interactions" value="377"/>
</dbReference>
<evidence type="ECO:0000256" key="4">
    <source>
        <dbReference type="ARBA" id="ARBA00022722"/>
    </source>
</evidence>
<dbReference type="OrthoDB" id="31113at2759"/>
<feature type="region of interest" description="Disordered" evidence="13">
    <location>
        <begin position="339"/>
        <end position="433"/>
    </location>
</feature>
<dbReference type="InParanoid" id="B0D9S5"/>
<dbReference type="GO" id="GO:0048256">
    <property type="term" value="F:flap endonuclease activity"/>
    <property type="evidence" value="ECO:0007669"/>
    <property type="project" value="UniProtKB-ARBA"/>
</dbReference>
<comment type="similarity">
    <text evidence="12">Belongs to the XPG/RAD2 endonuclease family. GEN subfamily.</text>
</comment>
<dbReference type="SMART" id="SM00485">
    <property type="entry name" value="XPGN"/>
    <property type="match status" value="1"/>
</dbReference>
<dbReference type="CDD" id="cd09904">
    <property type="entry name" value="H3TH_XPG"/>
    <property type="match status" value="1"/>
</dbReference>
<comment type="cofactor">
    <cofactor evidence="1">
        <name>Mg(2+)</name>
        <dbReference type="ChEBI" id="CHEBI:18420"/>
    </cofactor>
</comment>
<dbReference type="InterPro" id="IPR006085">
    <property type="entry name" value="XPG_DNA_repair_N"/>
</dbReference>